<evidence type="ECO:0000259" key="10">
    <source>
        <dbReference type="Pfam" id="PF04136"/>
    </source>
</evidence>
<sequence>MSSMQRRGPGSLPPAPTPLKMVISVEDWEAKAPLGPRQTRSVNELKPLCEERPLPLKFAPDQRPSRPSTPMGRVRGAALPGSPSSRPTTPVPQTAHPLHPKVPIATPQQFHDWFAAVDRSVAHSQEAHFRVHLATVAAHRETCDALLTTVGEVEADVASMLEEWRSVEQGGRSLKDACERLLEERDRFLLAADAISTRLEYFSELEQAMRMLNHPGESLVLQTDFLNMVERVDVCLEYMKAHRHFREAEIYILRFQQCLTRAMTLIRMYFVGSLKALTADIQKRVTEKDVSSTSQHHLYYSKFTSVSNQLAPLLAEFERRAHAHPDELMALLTECHNAYFAARRSLLIAKITEEVKGLDPVGADLVELTRSGCGYIRQLCTDEYNLYKRFFNSGEDKLYAYLENLCDYLYDDLRPRILHEPRLHVLGEVCTVLQALMVLDVQQAEEEDEASKDIASAVIAALAHHGERQHGIGPLHISHFLRMILQDAQTRLFFKAQTLVQSEIRYYVPKGDDLAYPDKLTGAVAAKADPKEQESIRRLFPLPVVDNSDTWYPTLRKALWVLSQLHEFASPVIFEDIAQEAVSLCRQSLATASETLAAKNPPTSSFDGLLFLIRHLLLLKETVATLEFASQGDAAIEPVASTDTLGNLLRRTSSLFAPAGLLSTLVMPRAVESIADAKTAVDHELKRACEDLITLSANAASEPLRAFIDRCTAHRSSSEKGGGSLASQDFAAPARVAEVHATFREACARELRAVSSKMRLYLADEKAVGVLLAPVQSKVVDDYTAFRDVVRVEYEPNQVPFSEGNELLLAADLWAWLRTCSDVEAAK</sequence>
<dbReference type="GO" id="GO:0000139">
    <property type="term" value="C:Golgi membrane"/>
    <property type="evidence" value="ECO:0007669"/>
    <property type="project" value="UniProtKB-SubCell"/>
</dbReference>
<protein>
    <recommendedName>
        <fullName evidence="3">Conserved oligomeric Golgi complex subunit 3</fullName>
    </recommendedName>
    <alternativeName>
        <fullName evidence="8">Component of oligomeric Golgi complex 3</fullName>
    </alternativeName>
</protein>
<keyword evidence="4" id="KW-0813">Transport</keyword>
<evidence type="ECO:0000256" key="9">
    <source>
        <dbReference type="SAM" id="MobiDB-lite"/>
    </source>
</evidence>
<evidence type="ECO:0000256" key="1">
    <source>
        <dbReference type="ARBA" id="ARBA00004395"/>
    </source>
</evidence>
<comment type="subcellular location">
    <subcellularLocation>
        <location evidence="1">Golgi apparatus membrane</location>
        <topology evidence="1">Peripheral membrane protein</topology>
    </subcellularLocation>
</comment>
<dbReference type="GO" id="GO:0006886">
    <property type="term" value="P:intracellular protein transport"/>
    <property type="evidence" value="ECO:0007669"/>
    <property type="project" value="InterPro"/>
</dbReference>
<dbReference type="GO" id="GO:0005801">
    <property type="term" value="C:cis-Golgi network"/>
    <property type="evidence" value="ECO:0007669"/>
    <property type="project" value="InterPro"/>
</dbReference>
<comment type="similarity">
    <text evidence="2">Belongs to the COG3 family.</text>
</comment>
<evidence type="ECO:0000256" key="4">
    <source>
        <dbReference type="ARBA" id="ARBA00022448"/>
    </source>
</evidence>
<evidence type="ECO:0000313" key="13">
    <source>
        <dbReference type="Proteomes" id="UP000077266"/>
    </source>
</evidence>
<evidence type="ECO:0000256" key="6">
    <source>
        <dbReference type="ARBA" id="ARBA00023034"/>
    </source>
</evidence>
<accession>A0A165II45</accession>
<dbReference type="InterPro" id="IPR048685">
    <property type="entry name" value="COG3_C"/>
</dbReference>
<dbReference type="OrthoDB" id="296793at2759"/>
<organism evidence="12 13">
    <name type="scientific">Exidia glandulosa HHB12029</name>
    <dbReference type="NCBI Taxonomy" id="1314781"/>
    <lineage>
        <taxon>Eukaryota</taxon>
        <taxon>Fungi</taxon>
        <taxon>Dikarya</taxon>
        <taxon>Basidiomycota</taxon>
        <taxon>Agaricomycotina</taxon>
        <taxon>Agaricomycetes</taxon>
        <taxon>Auriculariales</taxon>
        <taxon>Exidiaceae</taxon>
        <taxon>Exidia</taxon>
    </lineage>
</organism>
<keyword evidence="5" id="KW-0653">Protein transport</keyword>
<dbReference type="Proteomes" id="UP000077266">
    <property type="component" value="Unassembled WGS sequence"/>
</dbReference>
<dbReference type="InParanoid" id="A0A165II45"/>
<feature type="compositionally biased region" description="Polar residues" evidence="9">
    <location>
        <begin position="82"/>
        <end position="92"/>
    </location>
</feature>
<dbReference type="STRING" id="1314781.A0A165II45"/>
<evidence type="ECO:0000256" key="7">
    <source>
        <dbReference type="ARBA" id="ARBA00023136"/>
    </source>
</evidence>
<reference evidence="12 13" key="1">
    <citation type="journal article" date="2016" name="Mol. Biol. Evol.">
        <title>Comparative Genomics of Early-Diverging Mushroom-Forming Fungi Provides Insights into the Origins of Lignocellulose Decay Capabilities.</title>
        <authorList>
            <person name="Nagy L.G."/>
            <person name="Riley R."/>
            <person name="Tritt A."/>
            <person name="Adam C."/>
            <person name="Daum C."/>
            <person name="Floudas D."/>
            <person name="Sun H."/>
            <person name="Yadav J.S."/>
            <person name="Pangilinan J."/>
            <person name="Larsson K.H."/>
            <person name="Matsuura K."/>
            <person name="Barry K."/>
            <person name="Labutti K."/>
            <person name="Kuo R."/>
            <person name="Ohm R.A."/>
            <person name="Bhattacharya S.S."/>
            <person name="Shirouzu T."/>
            <person name="Yoshinaga Y."/>
            <person name="Martin F.M."/>
            <person name="Grigoriev I.V."/>
            <person name="Hibbett D.S."/>
        </authorList>
    </citation>
    <scope>NUCLEOTIDE SEQUENCE [LARGE SCALE GENOMIC DNA]</scope>
    <source>
        <strain evidence="12 13">HHB12029</strain>
    </source>
</reference>
<evidence type="ECO:0000313" key="12">
    <source>
        <dbReference type="EMBL" id="KZV93433.1"/>
    </source>
</evidence>
<dbReference type="GO" id="GO:0007030">
    <property type="term" value="P:Golgi organization"/>
    <property type="evidence" value="ECO:0007669"/>
    <property type="project" value="TreeGrafter"/>
</dbReference>
<dbReference type="InterPro" id="IPR048320">
    <property type="entry name" value="COG3_N"/>
</dbReference>
<feature type="domain" description="Conserved oligomeric Golgi complex subunit 3 C-terminal" evidence="11">
    <location>
        <begin position="296"/>
        <end position="628"/>
    </location>
</feature>
<dbReference type="EMBL" id="KV425990">
    <property type="protein sequence ID" value="KZV93433.1"/>
    <property type="molecule type" value="Genomic_DNA"/>
</dbReference>
<keyword evidence="7" id="KW-0472">Membrane</keyword>
<feature type="domain" description="Conserved oligomeric Golgi complex subunit 3 N-terminal" evidence="10">
    <location>
        <begin position="132"/>
        <end position="275"/>
    </location>
</feature>
<evidence type="ECO:0000256" key="3">
    <source>
        <dbReference type="ARBA" id="ARBA00020976"/>
    </source>
</evidence>
<dbReference type="Pfam" id="PF20671">
    <property type="entry name" value="COG3_C"/>
    <property type="match status" value="1"/>
</dbReference>
<gene>
    <name evidence="12" type="ORF">EXIGLDRAFT_835732</name>
</gene>
<dbReference type="GO" id="GO:0006891">
    <property type="term" value="P:intra-Golgi vesicle-mediated transport"/>
    <property type="evidence" value="ECO:0007669"/>
    <property type="project" value="TreeGrafter"/>
</dbReference>
<evidence type="ECO:0000256" key="5">
    <source>
        <dbReference type="ARBA" id="ARBA00022927"/>
    </source>
</evidence>
<dbReference type="FunCoup" id="A0A165II45">
    <property type="interactions" value="723"/>
</dbReference>
<keyword evidence="6" id="KW-0333">Golgi apparatus</keyword>
<evidence type="ECO:0000256" key="2">
    <source>
        <dbReference type="ARBA" id="ARBA00009936"/>
    </source>
</evidence>
<proteinExistence type="inferred from homology"/>
<dbReference type="Pfam" id="PF04136">
    <property type="entry name" value="COG3_N"/>
    <property type="match status" value="1"/>
</dbReference>
<dbReference type="GO" id="GO:0017119">
    <property type="term" value="C:Golgi transport complex"/>
    <property type="evidence" value="ECO:0007669"/>
    <property type="project" value="TreeGrafter"/>
</dbReference>
<dbReference type="InterPro" id="IPR007265">
    <property type="entry name" value="COG_su3"/>
</dbReference>
<feature type="region of interest" description="Disordered" evidence="9">
    <location>
        <begin position="31"/>
        <end position="99"/>
    </location>
</feature>
<keyword evidence="13" id="KW-1185">Reference proteome</keyword>
<dbReference type="PANTHER" id="PTHR13302:SF8">
    <property type="entry name" value="CONSERVED OLIGOMERIC GOLGI COMPLEX SUBUNIT 3"/>
    <property type="match status" value="1"/>
</dbReference>
<dbReference type="PANTHER" id="PTHR13302">
    <property type="entry name" value="CONSERVED OLIGOMERIC GOLGI COMPLEX COMPONENT 3"/>
    <property type="match status" value="1"/>
</dbReference>
<dbReference type="AlphaFoldDB" id="A0A165II45"/>
<evidence type="ECO:0000259" key="11">
    <source>
        <dbReference type="Pfam" id="PF20671"/>
    </source>
</evidence>
<evidence type="ECO:0000256" key="8">
    <source>
        <dbReference type="ARBA" id="ARBA00031339"/>
    </source>
</evidence>
<name>A0A165II45_EXIGL</name>